<name>A0A8J3K2I4_9ACTN</name>
<sequence length="207" mass="22699">MTTVSAYEQPDLRKRVPHTPESIVRHHLPDAAGRRRGYDKEAVDRLRRTLAEDVDALNAYIVAQQAELDRVKRLGDRLQPVDPAVRARQVAAEAVTLTARAQAQADTVIAAAQQQSRLIVESAEKQAAHILEAARRDADRAAASYRASAGGTYSPDRERQARDVAMLATCLRSLEAARSNLPAIEAQFDAVILAFAHQLQHLTPAPD</sequence>
<evidence type="ECO:0008006" key="3">
    <source>
        <dbReference type="Google" id="ProtNLM"/>
    </source>
</evidence>
<keyword evidence="2" id="KW-1185">Reference proteome</keyword>
<dbReference type="EMBL" id="BONG01000034">
    <property type="protein sequence ID" value="GIF91598.1"/>
    <property type="molecule type" value="Genomic_DNA"/>
</dbReference>
<dbReference type="AlphaFoldDB" id="A0A8J3K2I4"/>
<evidence type="ECO:0000313" key="1">
    <source>
        <dbReference type="EMBL" id="GIF91598.1"/>
    </source>
</evidence>
<proteinExistence type="predicted"/>
<dbReference type="RefSeq" id="WP_191840340.1">
    <property type="nucleotide sequence ID" value="NZ_BAAALB010000022.1"/>
</dbReference>
<comment type="caution">
    <text evidence="1">The sequence shown here is derived from an EMBL/GenBank/DDBJ whole genome shotgun (WGS) entry which is preliminary data.</text>
</comment>
<evidence type="ECO:0000313" key="2">
    <source>
        <dbReference type="Proteomes" id="UP000619293"/>
    </source>
</evidence>
<gene>
    <name evidence="1" type="ORF">Cch02nite_50420</name>
</gene>
<protein>
    <recommendedName>
        <fullName evidence="3">DivIVA domain-containing protein</fullName>
    </recommendedName>
</protein>
<dbReference type="Proteomes" id="UP000619293">
    <property type="component" value="Unassembled WGS sequence"/>
</dbReference>
<reference evidence="1 2" key="1">
    <citation type="submission" date="2021-01" db="EMBL/GenBank/DDBJ databases">
        <title>Whole genome shotgun sequence of Catellatospora chokoriensis NBRC 107358.</title>
        <authorList>
            <person name="Komaki H."/>
            <person name="Tamura T."/>
        </authorList>
    </citation>
    <scope>NUCLEOTIDE SEQUENCE [LARGE SCALE GENOMIC DNA]</scope>
    <source>
        <strain evidence="1 2">NBRC 107358</strain>
    </source>
</reference>
<accession>A0A8J3K2I4</accession>
<organism evidence="1 2">
    <name type="scientific">Catellatospora chokoriensis</name>
    <dbReference type="NCBI Taxonomy" id="310353"/>
    <lineage>
        <taxon>Bacteria</taxon>
        <taxon>Bacillati</taxon>
        <taxon>Actinomycetota</taxon>
        <taxon>Actinomycetes</taxon>
        <taxon>Micromonosporales</taxon>
        <taxon>Micromonosporaceae</taxon>
        <taxon>Catellatospora</taxon>
    </lineage>
</organism>